<feature type="compositionally biased region" description="Acidic residues" evidence="1">
    <location>
        <begin position="87"/>
        <end position="99"/>
    </location>
</feature>
<comment type="caution">
    <text evidence="2">The sequence shown here is derived from an EMBL/GenBank/DDBJ whole genome shotgun (WGS) entry which is preliminary data.</text>
</comment>
<sequence>MPSYDTLGDEDVFGSSNSMYLTPSPRKSPSSKPAINGRRSSTSLRGASLAQSLDDDAGHGKHSLAHELAVALMPEPSAGSRLLAEEFGIEYDEGAEGIDDESRPDVPNDGPYPNGTPDTFSESSDHPRTPPSFDVPPDIDPAFGSSPVTTPHRPTRLPDQDPMTVLAQDLEFTERFLTQLRRLDTESHGASSTLEKLASDMIRRIDDTAREREGQVRELLGYEREFRKISGEIGGNDVLGQLDELEDILESDSPPRQTSQPQEDTHSPQDTRRERLDMIQEEPSQLVNSTSDWEAYLDRDRERLGGDGAEDDDDVTSPLKATFSAPPPIIGPPTPATTRAQLTHFRTFTASAASSLAVISEQTQVNSAATTEAGRKIRALKNKLGGWRTEWENAERSRVRIEKWEAGIPDSEDLPSSSSSGVSSVPGTPSRGNFVNAVPSRRIDGRKLVQEHLQAFERALSDANIKTQAIMAGVP</sequence>
<evidence type="ECO:0000313" key="2">
    <source>
        <dbReference type="EMBL" id="KAK7685674.1"/>
    </source>
</evidence>
<feature type="region of interest" description="Disordered" evidence="1">
    <location>
        <begin position="1"/>
        <end position="61"/>
    </location>
</feature>
<proteinExistence type="predicted"/>
<feature type="region of interest" description="Disordered" evidence="1">
    <location>
        <begin position="83"/>
        <end position="161"/>
    </location>
</feature>
<feature type="region of interest" description="Disordered" evidence="1">
    <location>
        <begin position="409"/>
        <end position="438"/>
    </location>
</feature>
<dbReference type="AlphaFoldDB" id="A0AAW0G5U8"/>
<feature type="compositionally biased region" description="Basic and acidic residues" evidence="1">
    <location>
        <begin position="263"/>
        <end position="272"/>
    </location>
</feature>
<feature type="compositionally biased region" description="Polar residues" evidence="1">
    <location>
        <begin position="38"/>
        <end position="51"/>
    </location>
</feature>
<gene>
    <name evidence="2" type="ORF">QCA50_011018</name>
</gene>
<evidence type="ECO:0000313" key="3">
    <source>
        <dbReference type="Proteomes" id="UP001385951"/>
    </source>
</evidence>
<accession>A0AAW0G5U8</accession>
<reference evidence="2 3" key="1">
    <citation type="submission" date="2022-09" db="EMBL/GenBank/DDBJ databases">
        <authorList>
            <person name="Palmer J.M."/>
        </authorList>
    </citation>
    <scope>NUCLEOTIDE SEQUENCE [LARGE SCALE GENOMIC DNA]</scope>
    <source>
        <strain evidence="2 3">DSM 7382</strain>
    </source>
</reference>
<feature type="region of interest" description="Disordered" evidence="1">
    <location>
        <begin position="226"/>
        <end position="272"/>
    </location>
</feature>
<protein>
    <submittedName>
        <fullName evidence="2">Uncharacterized protein</fullName>
    </submittedName>
</protein>
<keyword evidence="3" id="KW-1185">Reference proteome</keyword>
<dbReference type="EMBL" id="JASBNA010000019">
    <property type="protein sequence ID" value="KAK7685674.1"/>
    <property type="molecule type" value="Genomic_DNA"/>
</dbReference>
<organism evidence="2 3">
    <name type="scientific">Cerrena zonata</name>
    <dbReference type="NCBI Taxonomy" id="2478898"/>
    <lineage>
        <taxon>Eukaryota</taxon>
        <taxon>Fungi</taxon>
        <taxon>Dikarya</taxon>
        <taxon>Basidiomycota</taxon>
        <taxon>Agaricomycotina</taxon>
        <taxon>Agaricomycetes</taxon>
        <taxon>Polyporales</taxon>
        <taxon>Cerrenaceae</taxon>
        <taxon>Cerrena</taxon>
    </lineage>
</organism>
<feature type="compositionally biased region" description="Low complexity" evidence="1">
    <location>
        <begin position="415"/>
        <end position="430"/>
    </location>
</feature>
<name>A0AAW0G5U8_9APHY</name>
<evidence type="ECO:0000256" key="1">
    <source>
        <dbReference type="SAM" id="MobiDB-lite"/>
    </source>
</evidence>
<feature type="region of interest" description="Disordered" evidence="1">
    <location>
        <begin position="303"/>
        <end position="333"/>
    </location>
</feature>
<dbReference type="Proteomes" id="UP001385951">
    <property type="component" value="Unassembled WGS sequence"/>
</dbReference>
<feature type="compositionally biased region" description="Low complexity" evidence="1">
    <location>
        <begin position="23"/>
        <end position="33"/>
    </location>
</feature>